<gene>
    <name evidence="7" type="ORF">OG699_04115</name>
</gene>
<sequence length="165" mass="18063">MRIPRQAARVAVLDPAGAVFMFRYDNEEVGVHWALPGGGMDPGETPLQAAVREVREETGWTDIEPDGTALCFWEHDFTRVGVPVRQYEHIFLAYGPRRQPGGELAASQAAEGILGGRWWSPRDLSDAVDPLWPPRLPELLASVRRDGPPATPVDLGFMPNGGLAP</sequence>
<proteinExistence type="inferred from homology"/>
<evidence type="ECO:0000256" key="4">
    <source>
        <dbReference type="ARBA" id="ARBA00022842"/>
    </source>
</evidence>
<dbReference type="Pfam" id="PF00293">
    <property type="entry name" value="NUDIX"/>
    <property type="match status" value="1"/>
</dbReference>
<protein>
    <submittedName>
        <fullName evidence="7">NUDIX domain-containing protein</fullName>
    </submittedName>
</protein>
<comment type="cofactor">
    <cofactor evidence="1">
        <name>Mg(2+)</name>
        <dbReference type="ChEBI" id="CHEBI:18420"/>
    </cofactor>
</comment>
<dbReference type="AlphaFoldDB" id="A0AAU3HSS3"/>
<dbReference type="InterPro" id="IPR015797">
    <property type="entry name" value="NUDIX_hydrolase-like_dom_sf"/>
</dbReference>
<dbReference type="SUPFAM" id="SSF55811">
    <property type="entry name" value="Nudix"/>
    <property type="match status" value="1"/>
</dbReference>
<dbReference type="EMBL" id="CP109546">
    <property type="protein sequence ID" value="WTZ07253.1"/>
    <property type="molecule type" value="Genomic_DNA"/>
</dbReference>
<dbReference type="InterPro" id="IPR020476">
    <property type="entry name" value="Nudix_hydrolase"/>
</dbReference>
<dbReference type="PROSITE" id="PS51462">
    <property type="entry name" value="NUDIX"/>
    <property type="match status" value="1"/>
</dbReference>
<feature type="domain" description="Nudix hydrolase" evidence="6">
    <location>
        <begin position="3"/>
        <end position="141"/>
    </location>
</feature>
<accession>A0AAU3HSS3</accession>
<evidence type="ECO:0000256" key="2">
    <source>
        <dbReference type="ARBA" id="ARBA00005582"/>
    </source>
</evidence>
<organism evidence="7">
    <name type="scientific">Streptomyces sp. NBC_01393</name>
    <dbReference type="NCBI Taxonomy" id="2903851"/>
    <lineage>
        <taxon>Bacteria</taxon>
        <taxon>Bacillati</taxon>
        <taxon>Actinomycetota</taxon>
        <taxon>Actinomycetes</taxon>
        <taxon>Kitasatosporales</taxon>
        <taxon>Streptomycetaceae</taxon>
        <taxon>Streptomyces</taxon>
    </lineage>
</organism>
<dbReference type="InterPro" id="IPR020084">
    <property type="entry name" value="NUDIX_hydrolase_CS"/>
</dbReference>
<dbReference type="InterPro" id="IPR000086">
    <property type="entry name" value="NUDIX_hydrolase_dom"/>
</dbReference>
<evidence type="ECO:0000313" key="7">
    <source>
        <dbReference type="EMBL" id="WTZ07253.1"/>
    </source>
</evidence>
<comment type="similarity">
    <text evidence="2 5">Belongs to the Nudix hydrolase family.</text>
</comment>
<dbReference type="PROSITE" id="PS00893">
    <property type="entry name" value="NUDIX_BOX"/>
    <property type="match status" value="1"/>
</dbReference>
<dbReference type="PANTHER" id="PTHR43046">
    <property type="entry name" value="GDP-MANNOSE MANNOSYL HYDROLASE"/>
    <property type="match status" value="1"/>
</dbReference>
<evidence type="ECO:0000256" key="1">
    <source>
        <dbReference type="ARBA" id="ARBA00001946"/>
    </source>
</evidence>
<evidence type="ECO:0000256" key="3">
    <source>
        <dbReference type="ARBA" id="ARBA00022801"/>
    </source>
</evidence>
<dbReference type="Gene3D" id="3.90.79.10">
    <property type="entry name" value="Nucleoside Triphosphate Pyrophosphohydrolase"/>
    <property type="match status" value="1"/>
</dbReference>
<name>A0AAU3HSS3_9ACTN</name>
<dbReference type="GO" id="GO:0016787">
    <property type="term" value="F:hydrolase activity"/>
    <property type="evidence" value="ECO:0007669"/>
    <property type="project" value="UniProtKB-KW"/>
</dbReference>
<dbReference type="CDD" id="cd04685">
    <property type="entry name" value="NUDIX_Hydrolase"/>
    <property type="match status" value="1"/>
</dbReference>
<evidence type="ECO:0000259" key="6">
    <source>
        <dbReference type="PROSITE" id="PS51462"/>
    </source>
</evidence>
<reference evidence="7" key="1">
    <citation type="submission" date="2022-10" db="EMBL/GenBank/DDBJ databases">
        <title>The complete genomes of actinobacterial strains from the NBC collection.</title>
        <authorList>
            <person name="Joergensen T.S."/>
            <person name="Alvarez Arevalo M."/>
            <person name="Sterndorff E.B."/>
            <person name="Faurdal D."/>
            <person name="Vuksanovic O."/>
            <person name="Mourched A.-S."/>
            <person name="Charusanti P."/>
            <person name="Shaw S."/>
            <person name="Blin K."/>
            <person name="Weber T."/>
        </authorList>
    </citation>
    <scope>NUCLEOTIDE SEQUENCE</scope>
    <source>
        <strain evidence="7">NBC_01393</strain>
    </source>
</reference>
<dbReference type="PRINTS" id="PR00502">
    <property type="entry name" value="NUDIXFAMILY"/>
</dbReference>
<keyword evidence="4" id="KW-0460">Magnesium</keyword>
<keyword evidence="3 5" id="KW-0378">Hydrolase</keyword>
<evidence type="ECO:0000256" key="5">
    <source>
        <dbReference type="RuleBase" id="RU003476"/>
    </source>
</evidence>
<dbReference type="PANTHER" id="PTHR43046:SF12">
    <property type="entry name" value="GDP-MANNOSE MANNOSYL HYDROLASE"/>
    <property type="match status" value="1"/>
</dbReference>